<feature type="binding site" evidence="7">
    <location>
        <begin position="297"/>
        <end position="301"/>
    </location>
    <ligand>
        <name>FMN</name>
        <dbReference type="ChEBI" id="CHEBI:58210"/>
    </ligand>
</feature>
<feature type="binding site" evidence="7">
    <location>
        <position position="139"/>
    </location>
    <ligand>
        <name>glyoxylate</name>
        <dbReference type="ChEBI" id="CHEBI:36655"/>
    </ligand>
</feature>
<dbReference type="InterPro" id="IPR008259">
    <property type="entry name" value="FMN_hydac_DH_AS"/>
</dbReference>
<feature type="binding site" evidence="7">
    <location>
        <position position="174"/>
    </location>
    <ligand>
        <name>glyoxylate</name>
        <dbReference type="ChEBI" id="CHEBI:36655"/>
    </ligand>
</feature>
<dbReference type="InterPro" id="IPR012133">
    <property type="entry name" value="Alpha-hydoxy_acid_DH_FMN"/>
</dbReference>
<feature type="binding site" evidence="7">
    <location>
        <position position="242"/>
    </location>
    <ligand>
        <name>FMN</name>
        <dbReference type="ChEBI" id="CHEBI:58210"/>
    </ligand>
</feature>
<keyword evidence="3 7" id="KW-0288">FMN</keyword>
<dbReference type="PROSITE" id="PS51349">
    <property type="entry name" value="FMN_HYDROXY_ACID_DH_2"/>
    <property type="match status" value="1"/>
</dbReference>
<dbReference type="EMBL" id="BMML01000047">
    <property type="protein sequence ID" value="GGN45533.1"/>
    <property type="molecule type" value="Genomic_DNA"/>
</dbReference>
<dbReference type="AlphaFoldDB" id="A0A917XPK3"/>
<dbReference type="PIRSF" id="PIRSF000138">
    <property type="entry name" value="Al-hdrx_acd_dh"/>
    <property type="match status" value="1"/>
</dbReference>
<dbReference type="PROSITE" id="PS00557">
    <property type="entry name" value="FMN_HYDROXY_ACID_DH_1"/>
    <property type="match status" value="1"/>
</dbReference>
<feature type="active site" description="Proton acceptor" evidence="6">
    <location>
        <position position="266"/>
    </location>
</feature>
<comment type="similarity">
    <text evidence="5">Belongs to the FMN-dependent alpha-hydroxy acid dehydrogenase family.</text>
</comment>
<dbReference type="InterPro" id="IPR037396">
    <property type="entry name" value="FMN_HAD"/>
</dbReference>
<feature type="binding site" evidence="7">
    <location>
        <begin position="88"/>
        <end position="90"/>
    </location>
    <ligand>
        <name>FMN</name>
        <dbReference type="ChEBI" id="CHEBI:58210"/>
    </ligand>
</feature>
<feature type="binding site" evidence="7">
    <location>
        <position position="137"/>
    </location>
    <ligand>
        <name>FMN</name>
        <dbReference type="ChEBI" id="CHEBI:58210"/>
    </ligand>
</feature>
<evidence type="ECO:0000256" key="5">
    <source>
        <dbReference type="ARBA" id="ARBA00024042"/>
    </source>
</evidence>
<sequence>MSVADSPSAVTSTPLVCVADLERAAADRLPPHIWDFLAGGAGDESVQALNRSALDRLRLTPRVLSGGTATTAGRLLGHETAMPVAVAPMAFQRLIHPDGEVATARAAAGAGVPFVLPMLSSRTLEAVAAVGGDLWLQLYWLRDRGLLLDVVRRAELVGCSALVVTVDAPVMGRRRRDIRSAFALPPTVTAALLDGAHGRELHRATANGSALVAHTAANFDPSADWSDVAWLRDSTALPILLKGLLDPRDVALAVRYGVDGIIVSNHGGRQLAGAIASITALPPIVAEADGRCPVLFDSGVRDGADVLCALACGADGVLYGRPVLWGLATGGGTGVRTVLDLLRDELREALTLAGCPSPAAARGLAWASV</sequence>
<keyword evidence="10" id="KW-1185">Reference proteome</keyword>
<dbReference type="CDD" id="cd02809">
    <property type="entry name" value="alpha_hydroxyacid_oxid_FMN"/>
    <property type="match status" value="1"/>
</dbReference>
<evidence type="ECO:0000256" key="7">
    <source>
        <dbReference type="PIRSR" id="PIRSR000138-2"/>
    </source>
</evidence>
<comment type="caution">
    <text evidence="9">The sequence shown here is derived from an EMBL/GenBank/DDBJ whole genome shotgun (WGS) entry which is preliminary data.</text>
</comment>
<reference evidence="9" key="2">
    <citation type="submission" date="2020-09" db="EMBL/GenBank/DDBJ databases">
        <authorList>
            <person name="Sun Q."/>
            <person name="Zhou Y."/>
        </authorList>
    </citation>
    <scope>NUCLEOTIDE SEQUENCE</scope>
    <source>
        <strain evidence="9">CGMCC 4.7110</strain>
    </source>
</reference>
<feature type="binding site" evidence="7">
    <location>
        <position position="266"/>
    </location>
    <ligand>
        <name>glyoxylate</name>
        <dbReference type="ChEBI" id="CHEBI:36655"/>
    </ligand>
</feature>
<name>A0A917XPK3_9ACTN</name>
<dbReference type="SUPFAM" id="SSF51395">
    <property type="entry name" value="FMN-linked oxidoreductases"/>
    <property type="match status" value="1"/>
</dbReference>
<feature type="binding site" evidence="7">
    <location>
        <position position="269"/>
    </location>
    <ligand>
        <name>glyoxylate</name>
        <dbReference type="ChEBI" id="CHEBI:36655"/>
    </ligand>
</feature>
<feature type="binding site" evidence="7">
    <location>
        <begin position="320"/>
        <end position="321"/>
    </location>
    <ligand>
        <name>FMN</name>
        <dbReference type="ChEBI" id="CHEBI:58210"/>
    </ligand>
</feature>
<feature type="binding site" evidence="7">
    <location>
        <position position="264"/>
    </location>
    <ligand>
        <name>FMN</name>
        <dbReference type="ChEBI" id="CHEBI:58210"/>
    </ligand>
</feature>
<comment type="cofactor">
    <cofactor evidence="1">
        <name>FMN</name>
        <dbReference type="ChEBI" id="CHEBI:58210"/>
    </cofactor>
</comment>
<reference evidence="9" key="1">
    <citation type="journal article" date="2014" name="Int. J. Syst. Evol. Microbiol.">
        <title>Complete genome sequence of Corynebacterium casei LMG S-19264T (=DSM 44701T), isolated from a smear-ripened cheese.</title>
        <authorList>
            <consortium name="US DOE Joint Genome Institute (JGI-PGF)"/>
            <person name="Walter F."/>
            <person name="Albersmeier A."/>
            <person name="Kalinowski J."/>
            <person name="Ruckert C."/>
        </authorList>
    </citation>
    <scope>NUCLEOTIDE SEQUENCE</scope>
    <source>
        <strain evidence="9">CGMCC 4.7110</strain>
    </source>
</reference>
<evidence type="ECO:0000256" key="4">
    <source>
        <dbReference type="ARBA" id="ARBA00023002"/>
    </source>
</evidence>
<feature type="binding site" evidence="7">
    <location>
        <position position="165"/>
    </location>
    <ligand>
        <name>FMN</name>
        <dbReference type="ChEBI" id="CHEBI:58210"/>
    </ligand>
</feature>
<dbReference type="PANTHER" id="PTHR10578">
    <property type="entry name" value="S -2-HYDROXY-ACID OXIDASE-RELATED"/>
    <property type="match status" value="1"/>
</dbReference>
<dbReference type="Gene3D" id="3.20.20.70">
    <property type="entry name" value="Aldolase class I"/>
    <property type="match status" value="1"/>
</dbReference>
<evidence type="ECO:0000313" key="10">
    <source>
        <dbReference type="Proteomes" id="UP000653411"/>
    </source>
</evidence>
<keyword evidence="2 7" id="KW-0285">Flavoprotein</keyword>
<evidence type="ECO:0000256" key="6">
    <source>
        <dbReference type="PIRSR" id="PIRSR000138-1"/>
    </source>
</evidence>
<gene>
    <name evidence="9" type="ORF">GCM10011578_097570</name>
</gene>
<evidence type="ECO:0000256" key="1">
    <source>
        <dbReference type="ARBA" id="ARBA00001917"/>
    </source>
</evidence>
<dbReference type="InterPro" id="IPR013785">
    <property type="entry name" value="Aldolase_TIM"/>
</dbReference>
<evidence type="ECO:0000259" key="8">
    <source>
        <dbReference type="PROSITE" id="PS51349"/>
    </source>
</evidence>
<proteinExistence type="inferred from homology"/>
<evidence type="ECO:0000256" key="3">
    <source>
        <dbReference type="ARBA" id="ARBA00022643"/>
    </source>
</evidence>
<evidence type="ECO:0000256" key="2">
    <source>
        <dbReference type="ARBA" id="ARBA00022630"/>
    </source>
</evidence>
<feature type="domain" description="FMN hydroxy acid dehydrogenase" evidence="8">
    <location>
        <begin position="10"/>
        <end position="369"/>
    </location>
</feature>
<dbReference type="GO" id="GO:0010181">
    <property type="term" value="F:FMN binding"/>
    <property type="evidence" value="ECO:0007669"/>
    <property type="project" value="InterPro"/>
</dbReference>
<protein>
    <submittedName>
        <fullName evidence="9">Alpha-hydroxy-acid oxidizing enzyme</fullName>
    </submittedName>
</protein>
<keyword evidence="4" id="KW-0560">Oxidoreductase</keyword>
<dbReference type="Proteomes" id="UP000653411">
    <property type="component" value="Unassembled WGS sequence"/>
</dbReference>
<dbReference type="GO" id="GO:0016614">
    <property type="term" value="F:oxidoreductase activity, acting on CH-OH group of donors"/>
    <property type="evidence" value="ECO:0007669"/>
    <property type="project" value="UniProtKB-ARBA"/>
</dbReference>
<organism evidence="9 10">
    <name type="scientific">Streptomyces fuscichromogenes</name>
    <dbReference type="NCBI Taxonomy" id="1324013"/>
    <lineage>
        <taxon>Bacteria</taxon>
        <taxon>Bacillati</taxon>
        <taxon>Actinomycetota</taxon>
        <taxon>Actinomycetes</taxon>
        <taxon>Kitasatosporales</taxon>
        <taxon>Streptomycetaceae</taxon>
        <taxon>Streptomyces</taxon>
    </lineage>
</organism>
<dbReference type="PANTHER" id="PTHR10578:SF107">
    <property type="entry name" value="2-HYDROXYACID OXIDASE 1"/>
    <property type="match status" value="1"/>
</dbReference>
<dbReference type="InterPro" id="IPR000262">
    <property type="entry name" value="FMN-dep_DH"/>
</dbReference>
<dbReference type="FunFam" id="3.20.20.70:FF:000029">
    <property type="entry name" value="L-lactate dehydrogenase"/>
    <property type="match status" value="1"/>
</dbReference>
<evidence type="ECO:0000313" key="9">
    <source>
        <dbReference type="EMBL" id="GGN45533.1"/>
    </source>
</evidence>
<accession>A0A917XPK3</accession>
<dbReference type="Pfam" id="PF01070">
    <property type="entry name" value="FMN_dh"/>
    <property type="match status" value="1"/>
</dbReference>